<reference evidence="2 3" key="1">
    <citation type="journal article" date="2011" name="Stand. Genomic Sci.">
        <title>Complete genome sequence of the filamentous gliding predatory bacterium Herpetosiphon aurantiacus type strain (114-95(T)).</title>
        <authorList>
            <person name="Kiss H."/>
            <person name="Nett M."/>
            <person name="Domin N."/>
            <person name="Martin K."/>
            <person name="Maresca J.A."/>
            <person name="Copeland A."/>
            <person name="Lapidus A."/>
            <person name="Lucas S."/>
            <person name="Berry K.W."/>
            <person name="Glavina Del Rio T."/>
            <person name="Dalin E."/>
            <person name="Tice H."/>
            <person name="Pitluck S."/>
            <person name="Richardson P."/>
            <person name="Bruce D."/>
            <person name="Goodwin L."/>
            <person name="Han C."/>
            <person name="Detter J.C."/>
            <person name="Schmutz J."/>
            <person name="Brettin T."/>
            <person name="Land M."/>
            <person name="Hauser L."/>
            <person name="Kyrpides N.C."/>
            <person name="Ivanova N."/>
            <person name="Goker M."/>
            <person name="Woyke T."/>
            <person name="Klenk H.P."/>
            <person name="Bryant D.A."/>
        </authorList>
    </citation>
    <scope>NUCLEOTIDE SEQUENCE [LARGE SCALE GENOMIC DNA]</scope>
    <source>
        <strain evidence="3">ATCC 23779 / DSM 785 / 114-95</strain>
    </source>
</reference>
<feature type="transmembrane region" description="Helical" evidence="1">
    <location>
        <begin position="75"/>
        <end position="94"/>
    </location>
</feature>
<dbReference type="STRING" id="316274.Haur_1790"/>
<dbReference type="KEGG" id="hau:Haur_1790"/>
<proteinExistence type="predicted"/>
<organism evidence="2 3">
    <name type="scientific">Herpetosiphon aurantiacus (strain ATCC 23779 / DSM 785 / 114-95)</name>
    <dbReference type="NCBI Taxonomy" id="316274"/>
    <lineage>
        <taxon>Bacteria</taxon>
        <taxon>Bacillati</taxon>
        <taxon>Chloroflexota</taxon>
        <taxon>Chloroflexia</taxon>
        <taxon>Herpetosiphonales</taxon>
        <taxon>Herpetosiphonaceae</taxon>
        <taxon>Herpetosiphon</taxon>
    </lineage>
</organism>
<keyword evidence="3" id="KW-1185">Reference proteome</keyword>
<protein>
    <submittedName>
        <fullName evidence="2">Uncharacterized protein</fullName>
    </submittedName>
</protein>
<dbReference type="InParanoid" id="A9B7Q5"/>
<evidence type="ECO:0000313" key="3">
    <source>
        <dbReference type="Proteomes" id="UP000000787"/>
    </source>
</evidence>
<keyword evidence="1" id="KW-0812">Transmembrane</keyword>
<dbReference type="BioCyc" id="HAUR316274:GHYA-1818-MONOMER"/>
<name>A9B7Q5_HERA2</name>
<dbReference type="Proteomes" id="UP000000787">
    <property type="component" value="Chromosome"/>
</dbReference>
<dbReference type="AlphaFoldDB" id="A9B7Q5"/>
<evidence type="ECO:0000313" key="2">
    <source>
        <dbReference type="EMBL" id="ABX04433.1"/>
    </source>
</evidence>
<keyword evidence="1" id="KW-0472">Membrane</keyword>
<feature type="transmembrane region" description="Helical" evidence="1">
    <location>
        <begin position="262"/>
        <end position="280"/>
    </location>
</feature>
<keyword evidence="1" id="KW-1133">Transmembrane helix</keyword>
<feature type="transmembrane region" description="Helical" evidence="1">
    <location>
        <begin position="237"/>
        <end position="256"/>
    </location>
</feature>
<gene>
    <name evidence="2" type="ordered locus">Haur_1790</name>
</gene>
<sequence length="313" mass="36625">MNEEWDIHSSQRPSIRQFIDLAKREHDAAMQALEPDPNADPLTQLDLQWAKESIKYTTSQRSQFGIAVKQKPQPFMLMGFTLVFIVITSILVVFKVYCISFFFLPFIILMLFGVRHQLRFAKAQKDYLAKRTQLIAQLGLKPEQVPLAPVVEKPLVHRTPLLSAESQIRQLQHHYHGIHDQEQYRRSVKSIIANAPEHERDYLRALAAIEAEWVQARLKYIRFENGRREQRIPQAMNQWLILIVCVVFAAVGFLSYFPSGNWFNLSIWIAIPSVIAIVAIQSTKNTKKYRELEQYYAEKRNQLQSRFRNRTPF</sequence>
<dbReference type="EMBL" id="CP000875">
    <property type="protein sequence ID" value="ABX04433.1"/>
    <property type="molecule type" value="Genomic_DNA"/>
</dbReference>
<accession>A9B7Q5</accession>
<dbReference type="HOGENOM" id="CLU_846682_0_0_0"/>
<evidence type="ECO:0000256" key="1">
    <source>
        <dbReference type="SAM" id="Phobius"/>
    </source>
</evidence>